<proteinExistence type="inferred from homology"/>
<dbReference type="AlphaFoldDB" id="A0A6J4VBP6"/>
<keyword evidence="2" id="KW-0479">Metal-binding</keyword>
<keyword evidence="4" id="KW-0862">Zinc</keyword>
<evidence type="ECO:0000313" key="6">
    <source>
        <dbReference type="EMBL" id="CAA9574415.1"/>
    </source>
</evidence>
<dbReference type="GO" id="GO:0016811">
    <property type="term" value="F:hydrolase activity, acting on carbon-nitrogen (but not peptide) bonds, in linear amides"/>
    <property type="evidence" value="ECO:0007669"/>
    <property type="project" value="TreeGrafter"/>
</dbReference>
<organism evidence="6">
    <name type="scientific">uncultured Thermomicrobiales bacterium</name>
    <dbReference type="NCBI Taxonomy" id="1645740"/>
    <lineage>
        <taxon>Bacteria</taxon>
        <taxon>Pseudomonadati</taxon>
        <taxon>Thermomicrobiota</taxon>
        <taxon>Thermomicrobia</taxon>
        <taxon>Thermomicrobiales</taxon>
        <taxon>environmental samples</taxon>
    </lineage>
</organism>
<evidence type="ECO:0000256" key="3">
    <source>
        <dbReference type="ARBA" id="ARBA00022801"/>
    </source>
</evidence>
<dbReference type="InterPro" id="IPR024087">
    <property type="entry name" value="Creatininase-like_sf"/>
</dbReference>
<dbReference type="InterPro" id="IPR003785">
    <property type="entry name" value="Creatininase/forma_Hydrolase"/>
</dbReference>
<evidence type="ECO:0000256" key="5">
    <source>
        <dbReference type="ARBA" id="ARBA00024029"/>
    </source>
</evidence>
<accession>A0A6J4VBP6</accession>
<evidence type="ECO:0000256" key="1">
    <source>
        <dbReference type="ARBA" id="ARBA00001947"/>
    </source>
</evidence>
<comment type="similarity">
    <text evidence="5">Belongs to the creatininase superfamily.</text>
</comment>
<evidence type="ECO:0000256" key="2">
    <source>
        <dbReference type="ARBA" id="ARBA00022723"/>
    </source>
</evidence>
<gene>
    <name evidence="6" type="ORF">AVDCRST_MAG59-3920</name>
</gene>
<dbReference type="PANTHER" id="PTHR35005">
    <property type="entry name" value="3-DEHYDRO-SCYLLO-INOSOSE HYDROLASE"/>
    <property type="match status" value="1"/>
</dbReference>
<dbReference type="PANTHER" id="PTHR35005:SF1">
    <property type="entry name" value="2-AMINO-5-FORMYLAMINO-6-RIBOSYLAMINOPYRIMIDIN-4(3H)-ONE 5'-MONOPHOSPHATE DEFORMYLASE"/>
    <property type="match status" value="1"/>
</dbReference>
<sequence length="268" mass="29760">MLLRPTSGKKVLWQEMLRHELLASMEARAVVIVPVGSVEQHGPHCPLDVDISIPYHLAVRTAAALDDVPVLVAPPVSLGFTHYNMGEIGTITLRLETFIDVLCDVARSIWANGFRRIVLLNGHGGNEAPTWAASVKLAEEDVWALALTYWNMARDELLAWSEADGGSIGHGGEWETSLQLYLRPELVATGRAVKDEWRLTFGGEVGRFARFPERRREMEHGVMGDPLVASTAKGERLFGVLQERLSALCREYHAAEPPRYKEFGSHCP</sequence>
<reference evidence="6" key="1">
    <citation type="submission" date="2020-02" db="EMBL/GenBank/DDBJ databases">
        <authorList>
            <person name="Meier V. D."/>
        </authorList>
    </citation>
    <scope>NUCLEOTIDE SEQUENCE</scope>
    <source>
        <strain evidence="6">AVDCRST_MAG59</strain>
    </source>
</reference>
<keyword evidence="3 6" id="KW-0378">Hydrolase</keyword>
<dbReference type="SUPFAM" id="SSF102215">
    <property type="entry name" value="Creatininase"/>
    <property type="match status" value="1"/>
</dbReference>
<dbReference type="GO" id="GO:0047789">
    <property type="term" value="F:creatininase activity"/>
    <property type="evidence" value="ECO:0007669"/>
    <property type="project" value="UniProtKB-EC"/>
</dbReference>
<dbReference type="Pfam" id="PF02633">
    <property type="entry name" value="Creatininase"/>
    <property type="match status" value="1"/>
</dbReference>
<name>A0A6J4VBP6_9BACT</name>
<dbReference type="EC" id="3.5.2.10" evidence="6"/>
<dbReference type="GO" id="GO:0009231">
    <property type="term" value="P:riboflavin biosynthetic process"/>
    <property type="evidence" value="ECO:0007669"/>
    <property type="project" value="TreeGrafter"/>
</dbReference>
<dbReference type="Gene3D" id="3.40.50.10310">
    <property type="entry name" value="Creatininase"/>
    <property type="match status" value="1"/>
</dbReference>
<protein>
    <submittedName>
        <fullName evidence="6">Creatinine amidohydrolase</fullName>
        <ecNumber evidence="6">3.5.2.10</ecNumber>
    </submittedName>
</protein>
<comment type="cofactor">
    <cofactor evidence="1">
        <name>Zn(2+)</name>
        <dbReference type="ChEBI" id="CHEBI:29105"/>
    </cofactor>
</comment>
<dbReference type="GO" id="GO:0046872">
    <property type="term" value="F:metal ion binding"/>
    <property type="evidence" value="ECO:0007669"/>
    <property type="project" value="UniProtKB-KW"/>
</dbReference>
<dbReference type="EMBL" id="CADCWF010000283">
    <property type="protein sequence ID" value="CAA9574415.1"/>
    <property type="molecule type" value="Genomic_DNA"/>
</dbReference>
<evidence type="ECO:0000256" key="4">
    <source>
        <dbReference type="ARBA" id="ARBA00022833"/>
    </source>
</evidence>